<keyword evidence="3" id="KW-1185">Reference proteome</keyword>
<evidence type="ECO:0000256" key="1">
    <source>
        <dbReference type="SAM" id="MobiDB-lite"/>
    </source>
</evidence>
<proteinExistence type="predicted"/>
<organism evidence="2 3">
    <name type="scientific">Tulasnella calospora MUT 4182</name>
    <dbReference type="NCBI Taxonomy" id="1051891"/>
    <lineage>
        <taxon>Eukaryota</taxon>
        <taxon>Fungi</taxon>
        <taxon>Dikarya</taxon>
        <taxon>Basidiomycota</taxon>
        <taxon>Agaricomycotina</taxon>
        <taxon>Agaricomycetes</taxon>
        <taxon>Cantharellales</taxon>
        <taxon>Tulasnellaceae</taxon>
        <taxon>Tulasnella</taxon>
    </lineage>
</organism>
<feature type="compositionally biased region" description="Basic residues" evidence="1">
    <location>
        <begin position="100"/>
        <end position="109"/>
    </location>
</feature>
<sequence>MAPSNRWCFAANQSAIMPSKTQPLASPGYQGPCSPSPGHQRYDRLHLNALFAAPLGARIFRLASTSAVSRLESQHLDSNTGPSCRSFQRFPSKVALHANASRRHHRRHPITNGQAIKP</sequence>
<reference evidence="2 3" key="1">
    <citation type="submission" date="2014-04" db="EMBL/GenBank/DDBJ databases">
        <authorList>
            <consortium name="DOE Joint Genome Institute"/>
            <person name="Kuo A."/>
            <person name="Girlanda M."/>
            <person name="Perotto S."/>
            <person name="Kohler A."/>
            <person name="Nagy L.G."/>
            <person name="Floudas D."/>
            <person name="Copeland A."/>
            <person name="Barry K.W."/>
            <person name="Cichocki N."/>
            <person name="Veneault-Fourrey C."/>
            <person name="LaButti K."/>
            <person name="Lindquist E.A."/>
            <person name="Lipzen A."/>
            <person name="Lundell T."/>
            <person name="Morin E."/>
            <person name="Murat C."/>
            <person name="Sun H."/>
            <person name="Tunlid A."/>
            <person name="Henrissat B."/>
            <person name="Grigoriev I.V."/>
            <person name="Hibbett D.S."/>
            <person name="Martin F."/>
            <person name="Nordberg H.P."/>
            <person name="Cantor M.N."/>
            <person name="Hua S.X."/>
        </authorList>
    </citation>
    <scope>NUCLEOTIDE SEQUENCE [LARGE SCALE GENOMIC DNA]</scope>
    <source>
        <strain evidence="2 3">MUT 4182</strain>
    </source>
</reference>
<evidence type="ECO:0000313" key="3">
    <source>
        <dbReference type="Proteomes" id="UP000054248"/>
    </source>
</evidence>
<accession>A0A0C3KBH1</accession>
<gene>
    <name evidence="2" type="ORF">M407DRAFT_246387</name>
</gene>
<dbReference type="EMBL" id="KN823259">
    <property type="protein sequence ID" value="KIO18793.1"/>
    <property type="molecule type" value="Genomic_DNA"/>
</dbReference>
<dbReference type="Proteomes" id="UP000054248">
    <property type="component" value="Unassembled WGS sequence"/>
</dbReference>
<evidence type="ECO:0000313" key="2">
    <source>
        <dbReference type="EMBL" id="KIO18793.1"/>
    </source>
</evidence>
<protein>
    <submittedName>
        <fullName evidence="2">Uncharacterized protein</fullName>
    </submittedName>
</protein>
<dbReference type="AlphaFoldDB" id="A0A0C3KBH1"/>
<name>A0A0C3KBH1_9AGAM</name>
<reference evidence="3" key="2">
    <citation type="submission" date="2015-01" db="EMBL/GenBank/DDBJ databases">
        <title>Evolutionary Origins and Diversification of the Mycorrhizal Mutualists.</title>
        <authorList>
            <consortium name="DOE Joint Genome Institute"/>
            <consortium name="Mycorrhizal Genomics Consortium"/>
            <person name="Kohler A."/>
            <person name="Kuo A."/>
            <person name="Nagy L.G."/>
            <person name="Floudas D."/>
            <person name="Copeland A."/>
            <person name="Barry K.W."/>
            <person name="Cichocki N."/>
            <person name="Veneault-Fourrey C."/>
            <person name="LaButti K."/>
            <person name="Lindquist E.A."/>
            <person name="Lipzen A."/>
            <person name="Lundell T."/>
            <person name="Morin E."/>
            <person name="Murat C."/>
            <person name="Riley R."/>
            <person name="Ohm R."/>
            <person name="Sun H."/>
            <person name="Tunlid A."/>
            <person name="Henrissat B."/>
            <person name="Grigoriev I.V."/>
            <person name="Hibbett D.S."/>
            <person name="Martin F."/>
        </authorList>
    </citation>
    <scope>NUCLEOTIDE SEQUENCE [LARGE SCALE GENOMIC DNA]</scope>
    <source>
        <strain evidence="3">MUT 4182</strain>
    </source>
</reference>
<feature type="region of interest" description="Disordered" evidence="1">
    <location>
        <begin position="98"/>
        <end position="118"/>
    </location>
</feature>
<dbReference type="HOGENOM" id="CLU_2074874_0_0_1"/>